<dbReference type="Proteomes" id="UP000060778">
    <property type="component" value="Chromosome"/>
</dbReference>
<dbReference type="AlphaFoldDB" id="A0A0U2WKA9"/>
<evidence type="ECO:0000313" key="2">
    <source>
        <dbReference type="EMBL" id="ALU11393.1"/>
    </source>
</evidence>
<protein>
    <submittedName>
        <fullName evidence="2">Dolichol kinase</fullName>
    </submittedName>
</protein>
<organism evidence="2 3">
    <name type="scientific">Ignicoccus islandicus DSM 13165</name>
    <dbReference type="NCBI Taxonomy" id="940295"/>
    <lineage>
        <taxon>Archaea</taxon>
        <taxon>Thermoproteota</taxon>
        <taxon>Thermoprotei</taxon>
        <taxon>Desulfurococcales</taxon>
        <taxon>Desulfurococcaceae</taxon>
        <taxon>Ignicoccus</taxon>
    </lineage>
</organism>
<evidence type="ECO:0000256" key="1">
    <source>
        <dbReference type="SAM" id="Phobius"/>
    </source>
</evidence>
<feature type="transmembrane region" description="Helical" evidence="1">
    <location>
        <begin position="6"/>
        <end position="23"/>
    </location>
</feature>
<feature type="transmembrane region" description="Helical" evidence="1">
    <location>
        <begin position="157"/>
        <end position="184"/>
    </location>
</feature>
<evidence type="ECO:0000313" key="3">
    <source>
        <dbReference type="Proteomes" id="UP000060778"/>
    </source>
</evidence>
<feature type="transmembrane region" description="Helical" evidence="1">
    <location>
        <begin position="102"/>
        <end position="119"/>
    </location>
</feature>
<gene>
    <name evidence="2" type="ORF">EYM_00505</name>
</gene>
<keyword evidence="1" id="KW-0472">Membrane</keyword>
<feature type="transmembrane region" description="Helical" evidence="1">
    <location>
        <begin position="125"/>
        <end position="145"/>
    </location>
</feature>
<keyword evidence="1" id="KW-1133">Transmembrane helix</keyword>
<feature type="transmembrane region" description="Helical" evidence="1">
    <location>
        <begin position="66"/>
        <end position="82"/>
    </location>
</feature>
<reference evidence="2 3" key="1">
    <citation type="submission" date="2013-11" db="EMBL/GenBank/DDBJ databases">
        <title>Comparative genomics of Ignicoccus.</title>
        <authorList>
            <person name="Podar M."/>
        </authorList>
    </citation>
    <scope>NUCLEOTIDE SEQUENCE [LARGE SCALE GENOMIC DNA]</scope>
    <source>
        <strain evidence="2 3">DSM 13165</strain>
    </source>
</reference>
<sequence length="215" mass="24017">MLEEAVITIILISWVAIVIKYLTRKIYYSKLREIYGEELVRYINRKIIHILAGGTVLLFPLIYDSFVIPVTLSLGVTIALLIRRKSNNIMEWFQNESDDYEIHFTAMTTLLLFLGYLLGNPWYGVVPIAFMALGDGVTGIVRGIVLRRREKSWIGNLAMLIVNIPIGSILGVPGIAAGIVAAIIEKFEFFGGKIDDNVTIPLISFLTILAVDALM</sequence>
<dbReference type="GO" id="GO:0016301">
    <property type="term" value="F:kinase activity"/>
    <property type="evidence" value="ECO:0007669"/>
    <property type="project" value="UniProtKB-KW"/>
</dbReference>
<feature type="transmembrane region" description="Helical" evidence="1">
    <location>
        <begin position="43"/>
        <end position="60"/>
    </location>
</feature>
<dbReference type="KEGG" id="iis:EYM_00505"/>
<dbReference type="STRING" id="940295.EYM_00505"/>
<keyword evidence="3" id="KW-1185">Reference proteome</keyword>
<keyword evidence="2" id="KW-0808">Transferase</keyword>
<keyword evidence="2" id="KW-0418">Kinase</keyword>
<name>A0A0U2WKA9_9CREN</name>
<dbReference type="EMBL" id="CP006867">
    <property type="protein sequence ID" value="ALU11393.1"/>
    <property type="molecule type" value="Genomic_DNA"/>
</dbReference>
<accession>A0A0U2WKA9</accession>
<keyword evidence="1" id="KW-0812">Transmembrane</keyword>
<proteinExistence type="predicted"/>